<reference evidence="2 3" key="2">
    <citation type="submission" date="2021-08" db="EMBL/GenBank/DDBJ databases">
        <title>Rheinheimera aquimaris sp. nov., isolated from seawater of the East Sea in Korea.</title>
        <authorList>
            <person name="Kim K.H."/>
            <person name="Wenting R."/>
            <person name="Kim K.R."/>
            <person name="Jeon C.O."/>
        </authorList>
    </citation>
    <scope>NUCLEOTIDE SEQUENCE [LARGE SCALE GENOMIC DNA]</scope>
    <source>
        <strain evidence="2 3">MA-13</strain>
    </source>
</reference>
<reference evidence="2 3" key="1">
    <citation type="submission" date="2020-12" db="EMBL/GenBank/DDBJ databases">
        <authorList>
            <person name="Ruan W."/>
            <person name="Khan S.A."/>
            <person name="Jeon C.O."/>
        </authorList>
    </citation>
    <scope>NUCLEOTIDE SEQUENCE [LARGE SCALE GENOMIC DNA]</scope>
    <source>
        <strain evidence="2 3">MA-13</strain>
    </source>
</reference>
<keyword evidence="1" id="KW-0812">Transmembrane</keyword>
<dbReference type="PROSITE" id="PS51257">
    <property type="entry name" value="PROKAR_LIPOPROTEIN"/>
    <property type="match status" value="1"/>
</dbReference>
<evidence type="ECO:0000313" key="2">
    <source>
        <dbReference type="EMBL" id="MBZ9610415.1"/>
    </source>
</evidence>
<gene>
    <name evidence="2" type="ORF">I4W93_002275</name>
</gene>
<protein>
    <recommendedName>
        <fullName evidence="4">YdcF family protein</fullName>
    </recommendedName>
</protein>
<dbReference type="EMBL" id="JAERPS020000001">
    <property type="protein sequence ID" value="MBZ9610415.1"/>
    <property type="molecule type" value="Genomic_DNA"/>
</dbReference>
<evidence type="ECO:0000256" key="1">
    <source>
        <dbReference type="SAM" id="Phobius"/>
    </source>
</evidence>
<name>A0ABS7X5J9_9GAMM</name>
<keyword evidence="1" id="KW-0472">Membrane</keyword>
<organism evidence="2 3">
    <name type="scientific">Rheinheimera maricola</name>
    <dbReference type="NCBI Taxonomy" id="2793282"/>
    <lineage>
        <taxon>Bacteria</taxon>
        <taxon>Pseudomonadati</taxon>
        <taxon>Pseudomonadota</taxon>
        <taxon>Gammaproteobacteria</taxon>
        <taxon>Chromatiales</taxon>
        <taxon>Chromatiaceae</taxon>
        <taxon>Rheinheimera</taxon>
    </lineage>
</organism>
<sequence>MKDILEPFLYPQNLLLLGLLLACIGYRKKGLWLLLIFYYLAGNTWLANHMRQLYSSQIAEQVITAGNTTVLLGCGGSATALPTCAKARINHLVRIMPPRSSVLITTEHCKPYVDYLLAQQRELAMDCFYGGDNTYQEFSSLAARGIKADYIITSDFHAWRVSQLIQRHGFNSRVIATSSQTFRPVNCSYNCFLTVNLTNFDFYSKLTAEFASYGVYLLTRNWTDWYQEPST</sequence>
<comment type="caution">
    <text evidence="2">The sequence shown here is derived from an EMBL/GenBank/DDBJ whole genome shotgun (WGS) entry which is preliminary data.</text>
</comment>
<evidence type="ECO:0000313" key="3">
    <source>
        <dbReference type="Proteomes" id="UP000663814"/>
    </source>
</evidence>
<proteinExistence type="predicted"/>
<keyword evidence="1" id="KW-1133">Transmembrane helix</keyword>
<feature type="transmembrane region" description="Helical" evidence="1">
    <location>
        <begin position="15"/>
        <end position="41"/>
    </location>
</feature>
<evidence type="ECO:0008006" key="4">
    <source>
        <dbReference type="Google" id="ProtNLM"/>
    </source>
</evidence>
<dbReference type="RefSeq" id="WP_205310051.1">
    <property type="nucleotide sequence ID" value="NZ_JAERPS020000001.1"/>
</dbReference>
<accession>A0ABS7X5J9</accession>
<dbReference type="Proteomes" id="UP000663814">
    <property type="component" value="Unassembled WGS sequence"/>
</dbReference>
<keyword evidence="3" id="KW-1185">Reference proteome</keyword>